<organism evidence="1 4">
    <name type="scientific">Myxococcus virescens</name>
    <dbReference type="NCBI Taxonomy" id="83456"/>
    <lineage>
        <taxon>Bacteria</taxon>
        <taxon>Pseudomonadati</taxon>
        <taxon>Myxococcota</taxon>
        <taxon>Myxococcia</taxon>
        <taxon>Myxococcales</taxon>
        <taxon>Cystobacterineae</taxon>
        <taxon>Myxococcaceae</taxon>
        <taxon>Myxococcus</taxon>
    </lineage>
</organism>
<sequence length="169" mass="18428">MSCRYLDAGADISACGLYRYRLWRTWAEGSDVRRVLFVMLNPSTANGTQDDPTLRRCVGFAQSWGFGALTVCNLFAFRATDPGELLVRGVDRVGPENDAALVRASSDAHLVVAAWGAFRGTTHRAPAVLSALRQRHAVHALGLTRGGDPKHPLYLPGHLTPVPWMESLS</sequence>
<dbReference type="Pfam" id="PF07799">
    <property type="entry name" value="DUF1643"/>
    <property type="match status" value="1"/>
</dbReference>
<protein>
    <recommendedName>
        <fullName evidence="5">DUF1643 domain-containing protein</fullName>
    </recommendedName>
</protein>
<evidence type="ECO:0000313" key="4">
    <source>
        <dbReference type="Proteomes" id="UP000321224"/>
    </source>
</evidence>
<evidence type="ECO:0000313" key="2">
    <source>
        <dbReference type="EMBL" id="SDE55047.1"/>
    </source>
</evidence>
<reference evidence="1 4" key="2">
    <citation type="submission" date="2019-07" db="EMBL/GenBank/DDBJ databases">
        <title>Whole genome shotgun sequence of Myxococcus virescens NBRC 100334.</title>
        <authorList>
            <person name="Hosoyama A."/>
            <person name="Uohara A."/>
            <person name="Ohji S."/>
            <person name="Ichikawa N."/>
        </authorList>
    </citation>
    <scope>NUCLEOTIDE SEQUENCE [LARGE SCALE GENOMIC DNA]</scope>
    <source>
        <strain evidence="1 4">NBRC 100334</strain>
    </source>
</reference>
<keyword evidence="3" id="KW-1185">Reference proteome</keyword>
<gene>
    <name evidence="1" type="ORF">MVI01_64360</name>
    <name evidence="2" type="ORF">SAMN04488504_108179</name>
</gene>
<dbReference type="Proteomes" id="UP000198717">
    <property type="component" value="Unassembled WGS sequence"/>
</dbReference>
<dbReference type="InterPro" id="IPR012441">
    <property type="entry name" value="DUF1643"/>
</dbReference>
<evidence type="ECO:0000313" key="1">
    <source>
        <dbReference type="EMBL" id="GEL74652.1"/>
    </source>
</evidence>
<name>A0A511HM41_9BACT</name>
<reference evidence="2 3" key="1">
    <citation type="submission" date="2016-10" db="EMBL/GenBank/DDBJ databases">
        <authorList>
            <person name="Varghese N."/>
            <person name="Submissions S."/>
        </authorList>
    </citation>
    <scope>NUCLEOTIDE SEQUENCE [LARGE SCALE GENOMIC DNA]</scope>
    <source>
        <strain evidence="2 3">DSM 2260</strain>
    </source>
</reference>
<proteinExistence type="predicted"/>
<dbReference type="EMBL" id="FNAJ01000008">
    <property type="protein sequence ID" value="SDE55047.1"/>
    <property type="molecule type" value="Genomic_DNA"/>
</dbReference>
<dbReference type="Proteomes" id="UP000321224">
    <property type="component" value="Unassembled WGS sequence"/>
</dbReference>
<accession>A0A511HM41</accession>
<dbReference type="AlphaFoldDB" id="A0A511HM41"/>
<evidence type="ECO:0000313" key="3">
    <source>
        <dbReference type="Proteomes" id="UP000198717"/>
    </source>
</evidence>
<comment type="caution">
    <text evidence="1">The sequence shown here is derived from an EMBL/GenBank/DDBJ whole genome shotgun (WGS) entry which is preliminary data.</text>
</comment>
<evidence type="ECO:0008006" key="5">
    <source>
        <dbReference type="Google" id="ProtNLM"/>
    </source>
</evidence>
<dbReference type="EMBL" id="BJVY01000051">
    <property type="protein sequence ID" value="GEL74652.1"/>
    <property type="molecule type" value="Genomic_DNA"/>
</dbReference>
<dbReference type="RefSeq" id="WP_090491818.1">
    <property type="nucleotide sequence ID" value="NZ_BJVY01000051.1"/>
</dbReference>